<evidence type="ECO:0000313" key="2">
    <source>
        <dbReference type="EMBL" id="CAB4304466.1"/>
    </source>
</evidence>
<sequence length="58" mass="6351">MVHSLGLPSQLSSADVNEPSLVAVEWKPYGFVAFMTELLIMFLGSVSLVAPRAIEHKH</sequence>
<dbReference type="EMBL" id="CAEKKB010000003">
    <property type="protein sequence ID" value="CAB4304466.1"/>
    <property type="molecule type" value="Genomic_DNA"/>
</dbReference>
<keyword evidence="1" id="KW-1133">Transmembrane helix</keyword>
<evidence type="ECO:0000256" key="1">
    <source>
        <dbReference type="SAM" id="Phobius"/>
    </source>
</evidence>
<proteinExistence type="predicted"/>
<keyword evidence="3" id="KW-1185">Reference proteome</keyword>
<protein>
    <submittedName>
        <fullName evidence="2">Uncharacterized protein</fullName>
    </submittedName>
</protein>
<gene>
    <name evidence="2" type="ORF">ORAREDHAP_LOCUS22044</name>
</gene>
<organism evidence="2 3">
    <name type="scientific">Prunus armeniaca</name>
    <name type="common">Apricot</name>
    <name type="synonym">Armeniaca vulgaris</name>
    <dbReference type="NCBI Taxonomy" id="36596"/>
    <lineage>
        <taxon>Eukaryota</taxon>
        <taxon>Viridiplantae</taxon>
        <taxon>Streptophyta</taxon>
        <taxon>Embryophyta</taxon>
        <taxon>Tracheophyta</taxon>
        <taxon>Spermatophyta</taxon>
        <taxon>Magnoliopsida</taxon>
        <taxon>eudicotyledons</taxon>
        <taxon>Gunneridae</taxon>
        <taxon>Pentapetalae</taxon>
        <taxon>rosids</taxon>
        <taxon>fabids</taxon>
        <taxon>Rosales</taxon>
        <taxon>Rosaceae</taxon>
        <taxon>Amygdaloideae</taxon>
        <taxon>Amygdaleae</taxon>
        <taxon>Prunus</taxon>
    </lineage>
</organism>
<reference evidence="3" key="1">
    <citation type="journal article" date="2020" name="Genome Biol.">
        <title>Gamete binning: chromosome-level and haplotype-resolved genome assembly enabled by high-throughput single-cell sequencing of gamete genomes.</title>
        <authorList>
            <person name="Campoy J.A."/>
            <person name="Sun H."/>
            <person name="Goel M."/>
            <person name="Jiao W.-B."/>
            <person name="Folz-Donahue K."/>
            <person name="Wang N."/>
            <person name="Rubio M."/>
            <person name="Liu C."/>
            <person name="Kukat C."/>
            <person name="Ruiz D."/>
            <person name="Huettel B."/>
            <person name="Schneeberger K."/>
        </authorList>
    </citation>
    <scope>NUCLEOTIDE SEQUENCE [LARGE SCALE GENOMIC DNA]</scope>
    <source>
        <strain evidence="3">cv. Rojo Pasion</strain>
    </source>
</reference>
<dbReference type="AlphaFoldDB" id="A0A6J5WRZ0"/>
<feature type="transmembrane region" description="Helical" evidence="1">
    <location>
        <begin position="29"/>
        <end position="50"/>
    </location>
</feature>
<keyword evidence="1" id="KW-0472">Membrane</keyword>
<evidence type="ECO:0000313" key="3">
    <source>
        <dbReference type="Proteomes" id="UP000507245"/>
    </source>
</evidence>
<keyword evidence="1" id="KW-0812">Transmembrane</keyword>
<accession>A0A6J5WRZ0</accession>
<dbReference type="Proteomes" id="UP000507245">
    <property type="component" value="Unassembled WGS sequence"/>
</dbReference>
<name>A0A6J5WRZ0_PRUAR</name>